<evidence type="ECO:0000313" key="2">
    <source>
        <dbReference type="EMBL" id="GIE07767.1"/>
    </source>
</evidence>
<sequence length="229" mass="24175">MRAESPGRPLAVDVALITGSAGLAAWLVARAVTAVAGDRNAPWILGRASGLGAYLLLVALVGTGTLLAHPWSVRWRRPGPAARLRLHAGLAAFTLAFLVLHVVVLATDPYAKVGWWGAVLPMASQYRPASVTLGVVGGWCGLIAGLTAALAGRITRRFWWPLHRAAVGCFILVWLHGVLAGSDTTALRALYLLTAAALLILATTRYAATSRADRMRQLPARRPTAGGRP</sequence>
<dbReference type="EMBL" id="BOML01000089">
    <property type="protein sequence ID" value="GIE07767.1"/>
    <property type="molecule type" value="Genomic_DNA"/>
</dbReference>
<feature type="transmembrane region" description="Helical" evidence="1">
    <location>
        <begin position="52"/>
        <end position="72"/>
    </location>
</feature>
<keyword evidence="1" id="KW-0812">Transmembrane</keyword>
<dbReference type="Proteomes" id="UP000637628">
    <property type="component" value="Unassembled WGS sequence"/>
</dbReference>
<feature type="transmembrane region" description="Helical" evidence="1">
    <location>
        <begin position="158"/>
        <end position="177"/>
    </location>
</feature>
<organism evidence="2 3">
    <name type="scientific">Paractinoplanes durhamensis</name>
    <dbReference type="NCBI Taxonomy" id="113563"/>
    <lineage>
        <taxon>Bacteria</taxon>
        <taxon>Bacillati</taxon>
        <taxon>Actinomycetota</taxon>
        <taxon>Actinomycetes</taxon>
        <taxon>Micromonosporales</taxon>
        <taxon>Micromonosporaceae</taxon>
        <taxon>Paractinoplanes</taxon>
    </lineage>
</organism>
<keyword evidence="1" id="KW-1133">Transmembrane helix</keyword>
<accession>A0ABQ3ZD66</accession>
<keyword evidence="3" id="KW-1185">Reference proteome</keyword>
<proteinExistence type="predicted"/>
<feature type="transmembrane region" description="Helical" evidence="1">
    <location>
        <begin position="126"/>
        <end position="151"/>
    </location>
</feature>
<keyword evidence="1" id="KW-0472">Membrane</keyword>
<dbReference type="RefSeq" id="WP_203735603.1">
    <property type="nucleotide sequence ID" value="NZ_BAAATX010000047.1"/>
</dbReference>
<feature type="transmembrane region" description="Helical" evidence="1">
    <location>
        <begin position="84"/>
        <end position="106"/>
    </location>
</feature>
<reference evidence="2 3" key="1">
    <citation type="submission" date="2021-01" db="EMBL/GenBank/DDBJ databases">
        <title>Whole genome shotgun sequence of Actinoplanes durhamensis NBRC 14914.</title>
        <authorList>
            <person name="Komaki H."/>
            <person name="Tamura T."/>
        </authorList>
    </citation>
    <scope>NUCLEOTIDE SEQUENCE [LARGE SCALE GENOMIC DNA]</scope>
    <source>
        <strain evidence="2 3">NBRC 14914</strain>
    </source>
</reference>
<name>A0ABQ3ZD66_9ACTN</name>
<feature type="transmembrane region" description="Helical" evidence="1">
    <location>
        <begin position="189"/>
        <end position="208"/>
    </location>
</feature>
<protein>
    <recommendedName>
        <fullName evidence="4">Ferric oxidoreductase domain-containing protein</fullName>
    </recommendedName>
</protein>
<feature type="transmembrane region" description="Helical" evidence="1">
    <location>
        <begin position="12"/>
        <end position="32"/>
    </location>
</feature>
<evidence type="ECO:0000256" key="1">
    <source>
        <dbReference type="SAM" id="Phobius"/>
    </source>
</evidence>
<gene>
    <name evidence="2" type="ORF">Adu01nite_91170</name>
</gene>
<evidence type="ECO:0000313" key="3">
    <source>
        <dbReference type="Proteomes" id="UP000637628"/>
    </source>
</evidence>
<comment type="caution">
    <text evidence="2">The sequence shown here is derived from an EMBL/GenBank/DDBJ whole genome shotgun (WGS) entry which is preliminary data.</text>
</comment>
<evidence type="ECO:0008006" key="4">
    <source>
        <dbReference type="Google" id="ProtNLM"/>
    </source>
</evidence>